<keyword evidence="4" id="KW-0411">Iron-sulfur</keyword>
<evidence type="ECO:0000259" key="5">
    <source>
        <dbReference type="PROSITE" id="PS51296"/>
    </source>
</evidence>
<evidence type="ECO:0000256" key="2">
    <source>
        <dbReference type="ARBA" id="ARBA00022723"/>
    </source>
</evidence>
<dbReference type="InterPro" id="IPR036922">
    <property type="entry name" value="Rieske_2Fe-2S_sf"/>
</dbReference>
<dbReference type="InterPro" id="IPR017941">
    <property type="entry name" value="Rieske_2Fe-2S"/>
</dbReference>
<keyword evidence="1" id="KW-0001">2Fe-2S</keyword>
<dbReference type="PANTHER" id="PTHR40261">
    <property type="match status" value="1"/>
</dbReference>
<protein>
    <submittedName>
        <fullName evidence="6">Rieske (2Fe-2S) protein</fullName>
    </submittedName>
</protein>
<dbReference type="EMBL" id="JBIGHW010000001">
    <property type="protein sequence ID" value="MFG6439062.1"/>
    <property type="molecule type" value="Genomic_DNA"/>
</dbReference>
<evidence type="ECO:0000256" key="4">
    <source>
        <dbReference type="ARBA" id="ARBA00023014"/>
    </source>
</evidence>
<dbReference type="Gene3D" id="2.102.10.10">
    <property type="entry name" value="Rieske [2Fe-2S] iron-sulphur domain"/>
    <property type="match status" value="1"/>
</dbReference>
<reference evidence="6 7" key="1">
    <citation type="submission" date="2024-08" db="EMBL/GenBank/DDBJ databases">
        <authorList>
            <person name="Lu H."/>
        </authorList>
    </citation>
    <scope>NUCLEOTIDE SEQUENCE [LARGE SCALE GENOMIC DNA]</scope>
    <source>
        <strain evidence="6 7">LKC17W</strain>
    </source>
</reference>
<evidence type="ECO:0000256" key="1">
    <source>
        <dbReference type="ARBA" id="ARBA00022714"/>
    </source>
</evidence>
<dbReference type="CDD" id="cd03467">
    <property type="entry name" value="Rieske"/>
    <property type="match status" value="1"/>
</dbReference>
<keyword evidence="3" id="KW-0408">Iron</keyword>
<evidence type="ECO:0000256" key="3">
    <source>
        <dbReference type="ARBA" id="ARBA00023004"/>
    </source>
</evidence>
<dbReference type="PROSITE" id="PS51296">
    <property type="entry name" value="RIESKE"/>
    <property type="match status" value="1"/>
</dbReference>
<dbReference type="SUPFAM" id="SSF50022">
    <property type="entry name" value="ISP domain"/>
    <property type="match status" value="1"/>
</dbReference>
<evidence type="ECO:0000313" key="6">
    <source>
        <dbReference type="EMBL" id="MFG6439062.1"/>
    </source>
</evidence>
<dbReference type="RefSeq" id="WP_394394326.1">
    <property type="nucleotide sequence ID" value="NZ_JBIGHW010000001.1"/>
</dbReference>
<feature type="domain" description="Rieske" evidence="5">
    <location>
        <begin position="2"/>
        <end position="107"/>
    </location>
</feature>
<accession>A0ABW7FE98</accession>
<proteinExistence type="predicted"/>
<name>A0ABW7FE98_9BURK</name>
<gene>
    <name evidence="6" type="ORF">ACG0Z3_00040</name>
</gene>
<comment type="caution">
    <text evidence="6">The sequence shown here is derived from an EMBL/GenBank/DDBJ whole genome shotgun (WGS) entry which is preliminary data.</text>
</comment>
<sequence>MTRLCHQQDLAEGQVRGFDPEGRGQDSLLLVRHQGRLHAWRNACPHVDGAPLAWRRDAYLSADGRHIVCYAHGARFDIATGRCISGAALGQALSPLRLRIQNNGEVHLAPPHPQETNP</sequence>
<dbReference type="PANTHER" id="PTHR40261:SF1">
    <property type="entry name" value="RIESKE DOMAIN-CONTAINING PROTEIN"/>
    <property type="match status" value="1"/>
</dbReference>
<dbReference type="Pfam" id="PF00355">
    <property type="entry name" value="Rieske"/>
    <property type="match status" value="1"/>
</dbReference>
<organism evidence="6 7">
    <name type="scientific">Pelomonas margarita</name>
    <dbReference type="NCBI Taxonomy" id="3299031"/>
    <lineage>
        <taxon>Bacteria</taxon>
        <taxon>Pseudomonadati</taxon>
        <taxon>Pseudomonadota</taxon>
        <taxon>Betaproteobacteria</taxon>
        <taxon>Burkholderiales</taxon>
        <taxon>Sphaerotilaceae</taxon>
        <taxon>Roseateles</taxon>
    </lineage>
</organism>
<evidence type="ECO:0000313" key="7">
    <source>
        <dbReference type="Proteomes" id="UP001606301"/>
    </source>
</evidence>
<keyword evidence="2" id="KW-0479">Metal-binding</keyword>
<dbReference type="Proteomes" id="UP001606301">
    <property type="component" value="Unassembled WGS sequence"/>
</dbReference>
<keyword evidence="7" id="KW-1185">Reference proteome</keyword>